<dbReference type="EMBL" id="GADI01007571">
    <property type="protein sequence ID" value="JAA66237.1"/>
    <property type="molecule type" value="mRNA"/>
</dbReference>
<feature type="compositionally biased region" description="Polar residues" evidence="1">
    <location>
        <begin position="75"/>
        <end position="91"/>
    </location>
</feature>
<keyword evidence="2" id="KW-0328">Glycosyltransferase</keyword>
<dbReference type="GO" id="GO:0016757">
    <property type="term" value="F:glycosyltransferase activity"/>
    <property type="evidence" value="ECO:0007669"/>
    <property type="project" value="UniProtKB-KW"/>
</dbReference>
<feature type="region of interest" description="Disordered" evidence="1">
    <location>
        <begin position="75"/>
        <end position="98"/>
    </location>
</feature>
<reference evidence="2" key="1">
    <citation type="submission" date="2012-12" db="EMBL/GenBank/DDBJ databases">
        <title>Identification and characterization of a phenylalanine ammonia-lyase gene family in Isatis indigotica Fort.</title>
        <authorList>
            <person name="Liu Q."/>
            <person name="Chen J."/>
            <person name="Zhou X."/>
            <person name="Di P."/>
            <person name="Xiao Y."/>
            <person name="Xuan H."/>
            <person name="Zhang L."/>
            <person name="Chen W."/>
        </authorList>
    </citation>
    <scope>NUCLEOTIDE SEQUENCE</scope>
    <source>
        <tissue evidence="2">Salivary gland</tissue>
    </source>
</reference>
<evidence type="ECO:0000256" key="1">
    <source>
        <dbReference type="SAM" id="MobiDB-lite"/>
    </source>
</evidence>
<dbReference type="AlphaFoldDB" id="A0A0K8R4Z8"/>
<evidence type="ECO:0000313" key="2">
    <source>
        <dbReference type="EMBL" id="JAA66237.1"/>
    </source>
</evidence>
<name>A0A0K8R4Z8_IXORI</name>
<sequence length="98" mass="11195">MVLFFSNADLRNSRGQHVCRRRRICDLEKSPIALCLAQMDATVLQSLHQYKRTRNCRRTSSQPPVLAITCSRPSLSSAWPRCNTSSCSRGQTCWPPER</sequence>
<accession>A0A0K8R4Z8</accession>
<organism evidence="2">
    <name type="scientific">Ixodes ricinus</name>
    <name type="common">Common tick</name>
    <name type="synonym">Acarus ricinus</name>
    <dbReference type="NCBI Taxonomy" id="34613"/>
    <lineage>
        <taxon>Eukaryota</taxon>
        <taxon>Metazoa</taxon>
        <taxon>Ecdysozoa</taxon>
        <taxon>Arthropoda</taxon>
        <taxon>Chelicerata</taxon>
        <taxon>Arachnida</taxon>
        <taxon>Acari</taxon>
        <taxon>Parasitiformes</taxon>
        <taxon>Ixodida</taxon>
        <taxon>Ixodoidea</taxon>
        <taxon>Ixodidae</taxon>
        <taxon>Ixodinae</taxon>
        <taxon>Ixodes</taxon>
    </lineage>
</organism>
<protein>
    <submittedName>
        <fullName evidence="2">Putative gpi mannosyltransferase</fullName>
    </submittedName>
</protein>
<proteinExistence type="evidence at transcript level"/>
<keyword evidence="2" id="KW-0808">Transferase</keyword>